<sequence length="85" mass="9404">MGSAQSRHWTINRTGLPDSEDFGSQLTDLIDSLVCMHKSCGYASFRTPKQANRGGERDHTGERTARLHVTISIWPGNSKAVFASR</sequence>
<feature type="compositionally biased region" description="Polar residues" evidence="1">
    <location>
        <begin position="1"/>
        <end position="13"/>
    </location>
</feature>
<accession>A0A3S5B5L2</accession>
<evidence type="ECO:0000313" key="3">
    <source>
        <dbReference type="Proteomes" id="UP000784294"/>
    </source>
</evidence>
<keyword evidence="3" id="KW-1185">Reference proteome</keyword>
<proteinExistence type="predicted"/>
<dbReference type="AlphaFoldDB" id="A0A3S5B5L2"/>
<feature type="region of interest" description="Disordered" evidence="1">
    <location>
        <begin position="1"/>
        <end position="23"/>
    </location>
</feature>
<evidence type="ECO:0000256" key="1">
    <source>
        <dbReference type="SAM" id="MobiDB-lite"/>
    </source>
</evidence>
<evidence type="ECO:0000313" key="2">
    <source>
        <dbReference type="EMBL" id="VEL34318.1"/>
    </source>
</evidence>
<dbReference type="EMBL" id="CAAALY010247427">
    <property type="protein sequence ID" value="VEL34318.1"/>
    <property type="molecule type" value="Genomic_DNA"/>
</dbReference>
<protein>
    <submittedName>
        <fullName evidence="2">Uncharacterized protein</fullName>
    </submittedName>
</protein>
<reference evidence="2" key="1">
    <citation type="submission" date="2018-11" db="EMBL/GenBank/DDBJ databases">
        <authorList>
            <consortium name="Pathogen Informatics"/>
        </authorList>
    </citation>
    <scope>NUCLEOTIDE SEQUENCE</scope>
</reference>
<gene>
    <name evidence="2" type="ORF">PXEA_LOCUS27758</name>
</gene>
<dbReference type="Proteomes" id="UP000784294">
    <property type="component" value="Unassembled WGS sequence"/>
</dbReference>
<name>A0A3S5B5L2_9PLAT</name>
<comment type="caution">
    <text evidence="2">The sequence shown here is derived from an EMBL/GenBank/DDBJ whole genome shotgun (WGS) entry which is preliminary data.</text>
</comment>
<organism evidence="2 3">
    <name type="scientific">Protopolystoma xenopodis</name>
    <dbReference type="NCBI Taxonomy" id="117903"/>
    <lineage>
        <taxon>Eukaryota</taxon>
        <taxon>Metazoa</taxon>
        <taxon>Spiralia</taxon>
        <taxon>Lophotrochozoa</taxon>
        <taxon>Platyhelminthes</taxon>
        <taxon>Monogenea</taxon>
        <taxon>Polyopisthocotylea</taxon>
        <taxon>Polystomatidea</taxon>
        <taxon>Polystomatidae</taxon>
        <taxon>Protopolystoma</taxon>
    </lineage>
</organism>